<dbReference type="EMBL" id="QGNW01001627">
    <property type="protein sequence ID" value="RVW34722.1"/>
    <property type="molecule type" value="Genomic_DNA"/>
</dbReference>
<keyword evidence="3" id="KW-0238">DNA-binding</keyword>
<dbReference type="PANTHER" id="PTHR48019">
    <property type="entry name" value="SERUM RESPONSE FACTOR HOMOLOG"/>
    <property type="match status" value="1"/>
</dbReference>
<dbReference type="GO" id="GO:0045944">
    <property type="term" value="P:positive regulation of transcription by RNA polymerase II"/>
    <property type="evidence" value="ECO:0007669"/>
    <property type="project" value="InterPro"/>
</dbReference>
<evidence type="ECO:0000256" key="1">
    <source>
        <dbReference type="ARBA" id="ARBA00004123"/>
    </source>
</evidence>
<dbReference type="GO" id="GO:0046983">
    <property type="term" value="F:protein dimerization activity"/>
    <property type="evidence" value="ECO:0007669"/>
    <property type="project" value="InterPro"/>
</dbReference>
<evidence type="ECO:0000256" key="4">
    <source>
        <dbReference type="ARBA" id="ARBA00023163"/>
    </source>
</evidence>
<dbReference type="GO" id="GO:0000981">
    <property type="term" value="F:DNA-binding transcription factor activity, RNA polymerase II-specific"/>
    <property type="evidence" value="ECO:0007669"/>
    <property type="project" value="InterPro"/>
</dbReference>
<dbReference type="EMBL" id="QGNW01000163">
    <property type="protein sequence ID" value="RVW89571.1"/>
    <property type="molecule type" value="Genomic_DNA"/>
</dbReference>
<dbReference type="AlphaFoldDB" id="A0A438HYN9"/>
<proteinExistence type="predicted"/>
<comment type="caution">
    <text evidence="8">The sequence shown here is derived from an EMBL/GenBank/DDBJ whole genome shotgun (WGS) entry which is preliminary data.</text>
</comment>
<comment type="subcellular location">
    <subcellularLocation>
        <location evidence="1">Nucleus</location>
    </subcellularLocation>
</comment>
<gene>
    <name evidence="8" type="primary">AGL80_18</name>
    <name evidence="7" type="synonym">AGL80_9</name>
    <name evidence="8" type="ORF">CK203_043610</name>
    <name evidence="7" type="ORF">CK203_110695</name>
</gene>
<organism evidence="8 9">
    <name type="scientific">Vitis vinifera</name>
    <name type="common">Grape</name>
    <dbReference type="NCBI Taxonomy" id="29760"/>
    <lineage>
        <taxon>Eukaryota</taxon>
        <taxon>Viridiplantae</taxon>
        <taxon>Streptophyta</taxon>
        <taxon>Embryophyta</taxon>
        <taxon>Tracheophyta</taxon>
        <taxon>Spermatophyta</taxon>
        <taxon>Magnoliopsida</taxon>
        <taxon>eudicotyledons</taxon>
        <taxon>Gunneridae</taxon>
        <taxon>Pentapetalae</taxon>
        <taxon>rosids</taxon>
        <taxon>Vitales</taxon>
        <taxon>Vitaceae</taxon>
        <taxon>Viteae</taxon>
        <taxon>Vitis</taxon>
    </lineage>
</organism>
<dbReference type="CDD" id="cd00266">
    <property type="entry name" value="MADS_SRF_like"/>
    <property type="match status" value="1"/>
</dbReference>
<dbReference type="Gene3D" id="3.40.1810.10">
    <property type="entry name" value="Transcription factor, MADS-box"/>
    <property type="match status" value="1"/>
</dbReference>
<dbReference type="InterPro" id="IPR002100">
    <property type="entry name" value="TF_MADSbox"/>
</dbReference>
<dbReference type="PRINTS" id="PR00404">
    <property type="entry name" value="MADSDOMAIN"/>
</dbReference>
<evidence type="ECO:0000256" key="3">
    <source>
        <dbReference type="ARBA" id="ARBA00023125"/>
    </source>
</evidence>
<dbReference type="GO" id="GO:0005634">
    <property type="term" value="C:nucleus"/>
    <property type="evidence" value="ECO:0007669"/>
    <property type="project" value="UniProtKB-SubCell"/>
</dbReference>
<dbReference type="Pfam" id="PF00319">
    <property type="entry name" value="SRF-TF"/>
    <property type="match status" value="1"/>
</dbReference>
<dbReference type="Gramene" id="Vitis02g01194.t01">
    <property type="protein sequence ID" value="Vitis02g01194.t01.CDS"/>
    <property type="gene ID" value="Vitis02g01194"/>
</dbReference>
<dbReference type="SMART" id="SM00432">
    <property type="entry name" value="MADS"/>
    <property type="match status" value="1"/>
</dbReference>
<dbReference type="SUPFAM" id="SSF55455">
    <property type="entry name" value="SRF-like"/>
    <property type="match status" value="1"/>
</dbReference>
<keyword evidence="4" id="KW-0804">Transcription</keyword>
<accession>A0A438HYN9</accession>
<evidence type="ECO:0000256" key="5">
    <source>
        <dbReference type="ARBA" id="ARBA00023242"/>
    </source>
</evidence>
<name>A0A438HYN9_VITVI</name>
<dbReference type="Proteomes" id="UP000288805">
    <property type="component" value="Unassembled WGS sequence"/>
</dbReference>
<evidence type="ECO:0000259" key="6">
    <source>
        <dbReference type="PROSITE" id="PS50066"/>
    </source>
</evidence>
<evidence type="ECO:0000313" key="7">
    <source>
        <dbReference type="EMBL" id="RVW34722.1"/>
    </source>
</evidence>
<dbReference type="PROSITE" id="PS50066">
    <property type="entry name" value="MADS_BOX_2"/>
    <property type="match status" value="1"/>
</dbReference>
<keyword evidence="5" id="KW-0539">Nucleus</keyword>
<dbReference type="InterPro" id="IPR036879">
    <property type="entry name" value="TF_MADSbox_sf"/>
</dbReference>
<evidence type="ECO:0000313" key="8">
    <source>
        <dbReference type="EMBL" id="RVW89571.1"/>
    </source>
</evidence>
<protein>
    <submittedName>
        <fullName evidence="8">Agamous-like MADS-box protein AGL80</fullName>
    </submittedName>
</protein>
<evidence type="ECO:0000256" key="2">
    <source>
        <dbReference type="ARBA" id="ARBA00023015"/>
    </source>
</evidence>
<dbReference type="InterPro" id="IPR033897">
    <property type="entry name" value="SRF-like_MADS-box"/>
</dbReference>
<feature type="domain" description="MADS-box" evidence="6">
    <location>
        <begin position="1"/>
        <end position="49"/>
    </location>
</feature>
<dbReference type="InterPro" id="IPR050142">
    <property type="entry name" value="MADS-box/MEF2_TF"/>
</dbReference>
<keyword evidence="2" id="KW-0805">Transcription regulation</keyword>
<dbReference type="FunFam" id="3.40.1810.10:FF:000018">
    <property type="entry name" value="agamous-like MADS-box protein AGL80"/>
    <property type="match status" value="1"/>
</dbReference>
<dbReference type="GO" id="GO:0000987">
    <property type="term" value="F:cis-regulatory region sequence-specific DNA binding"/>
    <property type="evidence" value="ECO:0007669"/>
    <property type="project" value="InterPro"/>
</dbReference>
<sequence length="345" mass="36177">MARKKVKLQWIVNDTARKATYKKRVKGLMKKVKELSILCGVDACAITYSPYHQQPEVWPSPSEVERVLADFKSRPENDQTKKVLNQENFTWQRITKARDELGKQQKKNRKSEIEHLRTQCLSGKRLEGLDSRDLGDLMWAIDDQLEAVKHRMSLVPVAQPQVAGAGGSSSSNAGIGGTITGIGGVGGVSGVVGAGASMGMGMGMGVSNVGAFAGVGAVLSGIGTFSGVVDAPAYAAPPGTTDSVSGIGALSDVGGGGVPGVVSLPFSSINGAGAGAALGSGAAGSAIGAAQKTSFELAIEALENQIFMEQNQQIQNENMVNVLGDQEMLPLDYDVSNFWRNPYIH</sequence>
<evidence type="ECO:0000313" key="9">
    <source>
        <dbReference type="Proteomes" id="UP000288805"/>
    </source>
</evidence>
<reference evidence="8 9" key="1">
    <citation type="journal article" date="2018" name="PLoS Genet.">
        <title>Population sequencing reveals clonal diversity and ancestral inbreeding in the grapevine cultivar Chardonnay.</title>
        <authorList>
            <person name="Roach M.J."/>
            <person name="Johnson D.L."/>
            <person name="Bohlmann J."/>
            <person name="van Vuuren H.J."/>
            <person name="Jones S.J."/>
            <person name="Pretorius I.S."/>
            <person name="Schmidt S.A."/>
            <person name="Borneman A.R."/>
        </authorList>
    </citation>
    <scope>NUCLEOTIDE SEQUENCE [LARGE SCALE GENOMIC DNA]</scope>
    <source>
        <strain evidence="9">cv. Chardonnay</strain>
        <strain evidence="8">I10V1</strain>
        <tissue evidence="8">Leaf</tissue>
    </source>
</reference>
<dbReference type="OrthoDB" id="10399143at2759"/>